<protein>
    <submittedName>
        <fullName evidence="2">Uncharacterized protein</fullName>
    </submittedName>
</protein>
<accession>A0A4C1TR34</accession>
<sequence>MEGEMEIEVSSRTEIETDREAGGRTGIEDNDAGEIQSKIKRILKGTSHRRSDSAWCNKTKEVGRERSRCRMDLSFGIRNPFLRRELENLRDGIIRSNVSCTRKMNLGIGVTFKTKLIRYQFSGRIKARLR</sequence>
<name>A0A4C1TR34_EUMVA</name>
<evidence type="ECO:0000313" key="3">
    <source>
        <dbReference type="Proteomes" id="UP000299102"/>
    </source>
</evidence>
<feature type="region of interest" description="Disordered" evidence="1">
    <location>
        <begin position="1"/>
        <end position="33"/>
    </location>
</feature>
<evidence type="ECO:0000313" key="2">
    <source>
        <dbReference type="EMBL" id="GBP16418.1"/>
    </source>
</evidence>
<keyword evidence="3" id="KW-1185">Reference proteome</keyword>
<dbReference type="EMBL" id="BGZK01000079">
    <property type="protein sequence ID" value="GBP16418.1"/>
    <property type="molecule type" value="Genomic_DNA"/>
</dbReference>
<dbReference type="AlphaFoldDB" id="A0A4C1TR34"/>
<evidence type="ECO:0000256" key="1">
    <source>
        <dbReference type="SAM" id="MobiDB-lite"/>
    </source>
</evidence>
<reference evidence="2 3" key="1">
    <citation type="journal article" date="2019" name="Commun. Biol.">
        <title>The bagworm genome reveals a unique fibroin gene that provides high tensile strength.</title>
        <authorList>
            <person name="Kono N."/>
            <person name="Nakamura H."/>
            <person name="Ohtoshi R."/>
            <person name="Tomita M."/>
            <person name="Numata K."/>
            <person name="Arakawa K."/>
        </authorList>
    </citation>
    <scope>NUCLEOTIDE SEQUENCE [LARGE SCALE GENOMIC DNA]</scope>
</reference>
<comment type="caution">
    <text evidence="2">The sequence shown here is derived from an EMBL/GenBank/DDBJ whole genome shotgun (WGS) entry which is preliminary data.</text>
</comment>
<feature type="compositionally biased region" description="Basic and acidic residues" evidence="1">
    <location>
        <begin position="9"/>
        <end position="22"/>
    </location>
</feature>
<gene>
    <name evidence="2" type="ORF">EVAR_9999_1</name>
</gene>
<proteinExistence type="predicted"/>
<organism evidence="2 3">
    <name type="scientific">Eumeta variegata</name>
    <name type="common">Bagworm moth</name>
    <name type="synonym">Eumeta japonica</name>
    <dbReference type="NCBI Taxonomy" id="151549"/>
    <lineage>
        <taxon>Eukaryota</taxon>
        <taxon>Metazoa</taxon>
        <taxon>Ecdysozoa</taxon>
        <taxon>Arthropoda</taxon>
        <taxon>Hexapoda</taxon>
        <taxon>Insecta</taxon>
        <taxon>Pterygota</taxon>
        <taxon>Neoptera</taxon>
        <taxon>Endopterygota</taxon>
        <taxon>Lepidoptera</taxon>
        <taxon>Glossata</taxon>
        <taxon>Ditrysia</taxon>
        <taxon>Tineoidea</taxon>
        <taxon>Psychidae</taxon>
        <taxon>Oiketicinae</taxon>
        <taxon>Eumeta</taxon>
    </lineage>
</organism>
<dbReference type="Proteomes" id="UP000299102">
    <property type="component" value="Unassembled WGS sequence"/>
</dbReference>